<dbReference type="AlphaFoldDB" id="A0A6B0V0A9"/>
<proteinExistence type="predicted"/>
<sequence length="187" mass="20535">MKSTSIMALALSAVTGLICLTFSSGSQSWPELNPDLEQYQDLTKCFPLRETWYTIYRNYESDPVFGGSDKCITYTETGPPVNGAYPLRFDFGSQSGTASTTLESSPGYTGKNMLRLTPTGGSSSVEVYAAYAECEQCLVLRNTYISNTACALLVPESELNKNTTCCDFIFDLLCGTTQKYYIYDASC</sequence>
<feature type="signal peptide" evidence="1">
    <location>
        <begin position="1"/>
        <end position="28"/>
    </location>
</feature>
<name>A0A6B0V0A9_IXORI</name>
<protein>
    <submittedName>
        <fullName evidence="2">Putative lipocal-1 1 lipocalin</fullName>
    </submittedName>
</protein>
<accession>A0A6B0V0A9</accession>
<evidence type="ECO:0000256" key="1">
    <source>
        <dbReference type="SAM" id="SignalP"/>
    </source>
</evidence>
<keyword evidence="1" id="KW-0732">Signal</keyword>
<dbReference type="GO" id="GO:0043176">
    <property type="term" value="F:amine binding"/>
    <property type="evidence" value="ECO:0007669"/>
    <property type="project" value="InterPro"/>
</dbReference>
<dbReference type="InterPro" id="IPR012674">
    <property type="entry name" value="Calycin"/>
</dbReference>
<dbReference type="InterPro" id="IPR002970">
    <property type="entry name" value="Tick_his-bd"/>
</dbReference>
<evidence type="ECO:0000313" key="2">
    <source>
        <dbReference type="EMBL" id="MXU95459.1"/>
    </source>
</evidence>
<dbReference type="Pfam" id="PF02098">
    <property type="entry name" value="His_binding"/>
    <property type="match status" value="1"/>
</dbReference>
<dbReference type="Gene3D" id="2.40.128.20">
    <property type="match status" value="1"/>
</dbReference>
<dbReference type="SUPFAM" id="SSF50814">
    <property type="entry name" value="Lipocalins"/>
    <property type="match status" value="1"/>
</dbReference>
<feature type="chain" id="PRO_5025660633" evidence="1">
    <location>
        <begin position="29"/>
        <end position="187"/>
    </location>
</feature>
<dbReference type="EMBL" id="GIFC01013376">
    <property type="protein sequence ID" value="MXU95459.1"/>
    <property type="molecule type" value="Transcribed_RNA"/>
</dbReference>
<organism evidence="2">
    <name type="scientific">Ixodes ricinus</name>
    <name type="common">Common tick</name>
    <name type="synonym">Acarus ricinus</name>
    <dbReference type="NCBI Taxonomy" id="34613"/>
    <lineage>
        <taxon>Eukaryota</taxon>
        <taxon>Metazoa</taxon>
        <taxon>Ecdysozoa</taxon>
        <taxon>Arthropoda</taxon>
        <taxon>Chelicerata</taxon>
        <taxon>Arachnida</taxon>
        <taxon>Acari</taxon>
        <taxon>Parasitiformes</taxon>
        <taxon>Ixodida</taxon>
        <taxon>Ixodoidea</taxon>
        <taxon>Ixodidae</taxon>
        <taxon>Ixodinae</taxon>
        <taxon>Ixodes</taxon>
    </lineage>
</organism>
<reference evidence="2" key="1">
    <citation type="submission" date="2019-12" db="EMBL/GenBank/DDBJ databases">
        <title>An insight into the sialome of adult female Ixodes ricinus ticks feeding for 6 days.</title>
        <authorList>
            <person name="Perner J."/>
            <person name="Ribeiro J.M.C."/>
        </authorList>
    </citation>
    <scope>NUCLEOTIDE SEQUENCE</scope>
    <source>
        <strain evidence="2">Semi-engorged</strain>
        <tissue evidence="2">Salivary glands</tissue>
    </source>
</reference>
<dbReference type="GO" id="GO:0030682">
    <property type="term" value="P:symbiont-mediated perturbation of host defenses"/>
    <property type="evidence" value="ECO:0007669"/>
    <property type="project" value="InterPro"/>
</dbReference>